<dbReference type="PANTHER" id="PTHR39087:SF2">
    <property type="entry name" value="UPF0104 MEMBRANE PROTEIN MJ1595"/>
    <property type="match status" value="1"/>
</dbReference>
<feature type="compositionally biased region" description="Low complexity" evidence="6">
    <location>
        <begin position="350"/>
        <end position="384"/>
    </location>
</feature>
<feature type="region of interest" description="Disordered" evidence="6">
    <location>
        <begin position="336"/>
        <end position="384"/>
    </location>
</feature>
<dbReference type="EMBL" id="BAAAQD010000039">
    <property type="protein sequence ID" value="GAA1568160.1"/>
    <property type="molecule type" value="Genomic_DNA"/>
</dbReference>
<evidence type="ECO:0000313" key="9">
    <source>
        <dbReference type="Proteomes" id="UP001501470"/>
    </source>
</evidence>
<name>A0ABN2D171_9ACTN</name>
<evidence type="ECO:0000256" key="4">
    <source>
        <dbReference type="ARBA" id="ARBA00022989"/>
    </source>
</evidence>
<keyword evidence="4 7" id="KW-1133">Transmembrane helix</keyword>
<feature type="transmembrane region" description="Helical" evidence="7">
    <location>
        <begin position="153"/>
        <end position="176"/>
    </location>
</feature>
<comment type="subcellular location">
    <subcellularLocation>
        <location evidence="1">Cell membrane</location>
        <topology evidence="1">Multi-pass membrane protein</topology>
    </subcellularLocation>
</comment>
<feature type="transmembrane region" description="Helical" evidence="7">
    <location>
        <begin position="271"/>
        <end position="296"/>
    </location>
</feature>
<keyword evidence="5 7" id="KW-0472">Membrane</keyword>
<sequence length="384" mass="39518">MTTRARLILLAGGIAVVVWAALHLSSVGASWSGAWRQLGTVTWQWLAALGVVWLAGLCVHTIVLSAAMPGLTHRRALTLNLAGSALSNVLPFGGVAGTALNLAMVRSWGRGNLDFARFVMLSKAWDTAAKLVMPLVAVGTLLATGFLDAGPNGMLWLATAVFAAGTGLLLVTALFGRAGPLLRVVAFAERLRHRRPGYGAGAPSAVSGWTATAAALLDGTDQLVRSRWAALTWGMISYWLMQGALWWLCLLAIGAAMPWPLVVAGLVTERLLTLAGITPGGAGLIEAGTVGVLIGLGADATGALAGVLLFRAFIFVAEIPVGGLAVALWLLTRRTTPRTGPSRPEPPCGSPTSPTSSCPASAVSSSRSTTSAPASCTADTSRPS</sequence>
<comment type="caution">
    <text evidence="8">The sequence shown here is derived from an EMBL/GenBank/DDBJ whole genome shotgun (WGS) entry which is preliminary data.</text>
</comment>
<dbReference type="InterPro" id="IPR022791">
    <property type="entry name" value="L-PG_synthase/AglD"/>
</dbReference>
<evidence type="ECO:0000256" key="2">
    <source>
        <dbReference type="ARBA" id="ARBA00022475"/>
    </source>
</evidence>
<evidence type="ECO:0000256" key="3">
    <source>
        <dbReference type="ARBA" id="ARBA00022692"/>
    </source>
</evidence>
<dbReference type="Proteomes" id="UP001501470">
    <property type="component" value="Unassembled WGS sequence"/>
</dbReference>
<dbReference type="PANTHER" id="PTHR39087">
    <property type="entry name" value="UPF0104 MEMBRANE PROTEIN MJ1595"/>
    <property type="match status" value="1"/>
</dbReference>
<evidence type="ECO:0000313" key="8">
    <source>
        <dbReference type="EMBL" id="GAA1568160.1"/>
    </source>
</evidence>
<keyword evidence="2" id="KW-1003">Cell membrane</keyword>
<accession>A0ABN2D171</accession>
<evidence type="ECO:0000256" key="7">
    <source>
        <dbReference type="SAM" id="Phobius"/>
    </source>
</evidence>
<feature type="transmembrane region" description="Helical" evidence="7">
    <location>
        <begin position="308"/>
        <end position="331"/>
    </location>
</feature>
<protein>
    <submittedName>
        <fullName evidence="8">Lysylphosphatidylglycerol synthase domain-containing protein</fullName>
    </submittedName>
</protein>
<feature type="transmembrane region" description="Helical" evidence="7">
    <location>
        <begin position="236"/>
        <end position="259"/>
    </location>
</feature>
<feature type="transmembrane region" description="Helical" evidence="7">
    <location>
        <begin position="45"/>
        <end position="67"/>
    </location>
</feature>
<dbReference type="Pfam" id="PF03706">
    <property type="entry name" value="LPG_synthase_TM"/>
    <property type="match status" value="1"/>
</dbReference>
<gene>
    <name evidence="8" type="ORF">GCM10009827_107330</name>
</gene>
<keyword evidence="3 7" id="KW-0812">Transmembrane</keyword>
<feature type="transmembrane region" description="Helical" evidence="7">
    <location>
        <begin position="127"/>
        <end position="147"/>
    </location>
</feature>
<evidence type="ECO:0000256" key="6">
    <source>
        <dbReference type="SAM" id="MobiDB-lite"/>
    </source>
</evidence>
<keyword evidence="9" id="KW-1185">Reference proteome</keyword>
<evidence type="ECO:0000256" key="5">
    <source>
        <dbReference type="ARBA" id="ARBA00023136"/>
    </source>
</evidence>
<proteinExistence type="predicted"/>
<evidence type="ECO:0000256" key="1">
    <source>
        <dbReference type="ARBA" id="ARBA00004651"/>
    </source>
</evidence>
<reference evidence="8 9" key="1">
    <citation type="journal article" date="2019" name="Int. J. Syst. Evol. Microbiol.">
        <title>The Global Catalogue of Microorganisms (GCM) 10K type strain sequencing project: providing services to taxonomists for standard genome sequencing and annotation.</title>
        <authorList>
            <consortium name="The Broad Institute Genomics Platform"/>
            <consortium name="The Broad Institute Genome Sequencing Center for Infectious Disease"/>
            <person name="Wu L."/>
            <person name="Ma J."/>
        </authorList>
    </citation>
    <scope>NUCLEOTIDE SEQUENCE [LARGE SCALE GENOMIC DNA]</scope>
    <source>
        <strain evidence="8 9">JCM 15933</strain>
    </source>
</reference>
<organism evidence="8 9">
    <name type="scientific">Dactylosporangium maewongense</name>
    <dbReference type="NCBI Taxonomy" id="634393"/>
    <lineage>
        <taxon>Bacteria</taxon>
        <taxon>Bacillati</taxon>
        <taxon>Actinomycetota</taxon>
        <taxon>Actinomycetes</taxon>
        <taxon>Micromonosporales</taxon>
        <taxon>Micromonosporaceae</taxon>
        <taxon>Dactylosporangium</taxon>
    </lineage>
</organism>
<dbReference type="RefSeq" id="WP_344513608.1">
    <property type="nucleotide sequence ID" value="NZ_BAAAQD010000039.1"/>
</dbReference>